<accession>A0A5C1A809</accession>
<evidence type="ECO:0000256" key="1">
    <source>
        <dbReference type="SAM" id="MobiDB-lite"/>
    </source>
</evidence>
<protein>
    <recommendedName>
        <fullName evidence="4">Anti-sigma-28 factor FlgM C-terminal domain-containing protein</fullName>
    </recommendedName>
</protein>
<sequence>MSNFDDRRWNWRRPQPTELGATDLTNRFAEQLPLTSPPDEQPGPDGIRWGLVNRVRAEIAAGIYDDDEKWAMAQELLFQRVCADD</sequence>
<feature type="region of interest" description="Disordered" evidence="1">
    <location>
        <begin position="1"/>
        <end position="24"/>
    </location>
</feature>
<proteinExistence type="predicted"/>
<dbReference type="EMBL" id="CP042425">
    <property type="protein sequence ID" value="QEL13264.1"/>
    <property type="molecule type" value="Genomic_DNA"/>
</dbReference>
<gene>
    <name evidence="2" type="ORF">PX52LOC_00118</name>
</gene>
<dbReference type="OrthoDB" id="280802at2"/>
<evidence type="ECO:0000313" key="3">
    <source>
        <dbReference type="Proteomes" id="UP000324974"/>
    </source>
</evidence>
<organism evidence="2 3">
    <name type="scientific">Limnoglobus roseus</name>
    <dbReference type="NCBI Taxonomy" id="2598579"/>
    <lineage>
        <taxon>Bacteria</taxon>
        <taxon>Pseudomonadati</taxon>
        <taxon>Planctomycetota</taxon>
        <taxon>Planctomycetia</taxon>
        <taxon>Gemmatales</taxon>
        <taxon>Gemmataceae</taxon>
        <taxon>Limnoglobus</taxon>
    </lineage>
</organism>
<dbReference type="KEGG" id="lrs:PX52LOC_00118"/>
<evidence type="ECO:0000313" key="2">
    <source>
        <dbReference type="EMBL" id="QEL13264.1"/>
    </source>
</evidence>
<keyword evidence="3" id="KW-1185">Reference proteome</keyword>
<dbReference type="RefSeq" id="WP_149108245.1">
    <property type="nucleotide sequence ID" value="NZ_CP042425.1"/>
</dbReference>
<reference evidence="3" key="1">
    <citation type="submission" date="2019-08" db="EMBL/GenBank/DDBJ databases">
        <title>Limnoglobus roseus gen. nov., sp. nov., a novel freshwater planctomycete with a giant genome from the family Gemmataceae.</title>
        <authorList>
            <person name="Kulichevskaya I.S."/>
            <person name="Naumoff D.G."/>
            <person name="Miroshnikov K."/>
            <person name="Ivanova A."/>
            <person name="Philippov D.A."/>
            <person name="Hakobyan A."/>
            <person name="Rijpstra I.C."/>
            <person name="Sinninghe Damste J.S."/>
            <person name="Liesack W."/>
            <person name="Dedysh S.N."/>
        </authorList>
    </citation>
    <scope>NUCLEOTIDE SEQUENCE [LARGE SCALE GENOMIC DNA]</scope>
    <source>
        <strain evidence="3">PX52</strain>
    </source>
</reference>
<dbReference type="AlphaFoldDB" id="A0A5C1A809"/>
<evidence type="ECO:0008006" key="4">
    <source>
        <dbReference type="Google" id="ProtNLM"/>
    </source>
</evidence>
<dbReference type="Proteomes" id="UP000324974">
    <property type="component" value="Chromosome"/>
</dbReference>
<name>A0A5C1A809_9BACT</name>